<dbReference type="HAMAP" id="MF_02071">
    <property type="entry name" value="RlpA"/>
    <property type="match status" value="1"/>
</dbReference>
<evidence type="ECO:0000256" key="10">
    <source>
        <dbReference type="SAM" id="Phobius"/>
    </source>
</evidence>
<dbReference type="InterPro" id="IPR012997">
    <property type="entry name" value="RplA"/>
</dbReference>
<feature type="transmembrane region" description="Helical" evidence="10">
    <location>
        <begin position="20"/>
        <end position="38"/>
    </location>
</feature>
<feature type="region of interest" description="Disordered" evidence="9">
    <location>
        <begin position="490"/>
        <end position="510"/>
    </location>
</feature>
<dbReference type="NCBIfam" id="NF007953">
    <property type="entry name" value="PRK10672.1"/>
    <property type="match status" value="1"/>
</dbReference>
<dbReference type="SUPFAM" id="SSF110997">
    <property type="entry name" value="Sporulation related repeat"/>
    <property type="match status" value="1"/>
</dbReference>
<dbReference type="GO" id="GO:0051301">
    <property type="term" value="P:cell division"/>
    <property type="evidence" value="ECO:0007669"/>
    <property type="project" value="InterPro"/>
</dbReference>
<dbReference type="AlphaFoldDB" id="A0A0A2VTN6"/>
<dbReference type="HOGENOM" id="CLU_395851_0_0_1"/>
<dbReference type="Gene3D" id="2.40.40.10">
    <property type="entry name" value="RlpA-like domain"/>
    <property type="match status" value="1"/>
</dbReference>
<dbReference type="PANTHER" id="PTHR30474">
    <property type="entry name" value="CELL CYCLE PROTEIN"/>
    <property type="match status" value="1"/>
</dbReference>
<dbReference type="NCBIfam" id="TIGR02210">
    <property type="entry name" value="rodA_shape"/>
    <property type="match status" value="1"/>
</dbReference>
<accession>A0A0A2VTN6</accession>
<dbReference type="InterPro" id="IPR007730">
    <property type="entry name" value="SPOR-like_dom"/>
</dbReference>
<feature type="domain" description="SPOR" evidence="11">
    <location>
        <begin position="617"/>
        <end position="693"/>
    </location>
</feature>
<evidence type="ECO:0000259" key="11">
    <source>
        <dbReference type="PROSITE" id="PS51724"/>
    </source>
</evidence>
<evidence type="ECO:0000256" key="7">
    <source>
        <dbReference type="ARBA" id="ARBA00023239"/>
    </source>
</evidence>
<comment type="subcellular location">
    <subcellularLocation>
        <location evidence="1">Membrane</location>
        <topology evidence="1">Multi-pass membrane protein</topology>
    </subcellularLocation>
</comment>
<keyword evidence="3" id="KW-0732">Signal</keyword>
<dbReference type="InterPro" id="IPR034718">
    <property type="entry name" value="RlpA"/>
</dbReference>
<evidence type="ECO:0000256" key="1">
    <source>
        <dbReference type="ARBA" id="ARBA00004141"/>
    </source>
</evidence>
<dbReference type="InterPro" id="IPR036908">
    <property type="entry name" value="RlpA-like_sf"/>
</dbReference>
<dbReference type="PROSITE" id="PS51724">
    <property type="entry name" value="SPOR"/>
    <property type="match status" value="1"/>
</dbReference>
<keyword evidence="4" id="KW-0133">Cell shape</keyword>
<evidence type="ECO:0000256" key="9">
    <source>
        <dbReference type="SAM" id="MobiDB-lite"/>
    </source>
</evidence>
<evidence type="ECO:0000256" key="6">
    <source>
        <dbReference type="ARBA" id="ARBA00023136"/>
    </source>
</evidence>
<protein>
    <submittedName>
        <fullName evidence="12">Rod shape-determining protein RodA</fullName>
    </submittedName>
</protein>
<dbReference type="HAMAP" id="MF_02079">
    <property type="entry name" value="PGT_RodA"/>
    <property type="match status" value="1"/>
</dbReference>
<dbReference type="GO" id="GO:0015648">
    <property type="term" value="F:lipid-linked peptidoglycan transporter activity"/>
    <property type="evidence" value="ECO:0007669"/>
    <property type="project" value="TreeGrafter"/>
</dbReference>
<evidence type="ECO:0000256" key="8">
    <source>
        <dbReference type="ARBA" id="ARBA00023316"/>
    </source>
</evidence>
<evidence type="ECO:0000256" key="2">
    <source>
        <dbReference type="ARBA" id="ARBA00022692"/>
    </source>
</evidence>
<keyword evidence="2 10" id="KW-0812">Transmembrane</keyword>
<feature type="transmembrane region" description="Helical" evidence="10">
    <location>
        <begin position="301"/>
        <end position="320"/>
    </location>
</feature>
<feature type="transmembrane region" description="Helical" evidence="10">
    <location>
        <begin position="50"/>
        <end position="68"/>
    </location>
</feature>
<dbReference type="NCBIfam" id="NF008060">
    <property type="entry name" value="PRK10794.1"/>
    <property type="match status" value="1"/>
</dbReference>
<dbReference type="InterPro" id="IPR009009">
    <property type="entry name" value="RlpA-like_DPBB"/>
</dbReference>
<feature type="transmembrane region" description="Helical" evidence="10">
    <location>
        <begin position="74"/>
        <end position="95"/>
    </location>
</feature>
<keyword evidence="5 10" id="KW-1133">Transmembrane helix</keyword>
<proteinExistence type="inferred from homology"/>
<dbReference type="InterPro" id="IPR001182">
    <property type="entry name" value="FtsW/RodA"/>
</dbReference>
<dbReference type="CDD" id="cd22268">
    <property type="entry name" value="DPBB_RlpA-like"/>
    <property type="match status" value="1"/>
</dbReference>
<name>A0A0A2VTN6_BEABA</name>
<feature type="compositionally biased region" description="Low complexity" evidence="9">
    <location>
        <begin position="498"/>
        <end position="510"/>
    </location>
</feature>
<keyword evidence="8" id="KW-0961">Cell wall biogenesis/degradation</keyword>
<feature type="region of interest" description="Disordered" evidence="9">
    <location>
        <begin position="593"/>
        <end position="615"/>
    </location>
</feature>
<dbReference type="FunFam" id="2.40.40.10:FF:000003">
    <property type="entry name" value="Endolytic peptidoglycan transglycosylase RlpA"/>
    <property type="match status" value="1"/>
</dbReference>
<reference evidence="12 13" key="1">
    <citation type="submission" date="2012-10" db="EMBL/GenBank/DDBJ databases">
        <title>Genome sequencing and analysis of entomopathogenic fungi Beauveria bassiana D1-5.</title>
        <authorList>
            <person name="Li Q."/>
            <person name="Wang L."/>
            <person name="Zhang Z."/>
            <person name="Wang Q."/>
            <person name="Ren J."/>
            <person name="Wang M."/>
            <person name="Xu W."/>
            <person name="Wang J."/>
            <person name="Lu Y."/>
            <person name="Du Q."/>
            <person name="Sun Z."/>
        </authorList>
    </citation>
    <scope>NUCLEOTIDE SEQUENCE [LARGE SCALE GENOMIC DNA]</scope>
    <source>
        <strain evidence="12 13">D1-5</strain>
    </source>
</reference>
<evidence type="ECO:0000256" key="3">
    <source>
        <dbReference type="ARBA" id="ARBA00022729"/>
    </source>
</evidence>
<evidence type="ECO:0000313" key="12">
    <source>
        <dbReference type="EMBL" id="KGQ11266.1"/>
    </source>
</evidence>
<keyword evidence="7" id="KW-0456">Lyase</keyword>
<feature type="transmembrane region" description="Helical" evidence="10">
    <location>
        <begin position="160"/>
        <end position="176"/>
    </location>
</feature>
<dbReference type="Pfam" id="PF01098">
    <property type="entry name" value="FTSW_RODA_SPOVE"/>
    <property type="match status" value="1"/>
</dbReference>
<dbReference type="Proteomes" id="UP000030106">
    <property type="component" value="Unassembled WGS sequence"/>
</dbReference>
<dbReference type="GO" id="GO:0032153">
    <property type="term" value="C:cell division site"/>
    <property type="evidence" value="ECO:0007669"/>
    <property type="project" value="TreeGrafter"/>
</dbReference>
<sequence>MTDNPNKKTIWDKVHLDPTFLVTILALLVFSALVVWSASGQDMGMMERKIGQILMGLVIMVVMAQIPPRVYEGWAPYLYIFCIILLVAVDAFGAISKGAQRWLDLGFVRFQPSEIAKIAVPLMVARFINRDVCPPTLKNTGIALVLIFMPTLLVAAQPDLGTSILVAASGLFVLFLSGMSWRLILVAVLLVAAFVPILWFFLMHDYQRARVMMLLDPESDPLGAGYHIIQSKIAIGSGGLRGKGWLHGTQSQLEFLPERHTDFIFAVLAEELGLVGILVLLALYLLLIMRGLFIAARAQTTFGRVMAGGLMLILFVYVFVNIGMPAVCNGPVVEISGAEPRYEPLNPSVNQDYQNNGKSYKIVQNPANFSQAGFAAIYDAEPGSNLTASGEAFDPNALTAAHPTLPIPSYARITNLANGRMIVVRINDRGPYGNDRAISLSRAAADRLNTSNNTKVRIDPIIVAQDGTMSGPGTACTTIAKQTYALPARPDLSGGMGSASSPAQPAAPQGDVRAISNSTLQSADTTGAPVQSSGFLGAPTPLAAGVIETQDTAATAAATPATQQPVAAAAAAAPTPPVAPQPAPIVEQPAPAVSAPVTAPGSTQGHVQRSAAAASAPASSGRYVVQVGAVSDGARASQWQQKLSQQFGVPGAVSHNGAVYRVQLGPFSSRNEATALQQRLMSEAQQQSFVTNAPAM</sequence>
<feature type="transmembrane region" description="Helical" evidence="10">
    <location>
        <begin position="136"/>
        <end position="154"/>
    </location>
</feature>
<dbReference type="GO" id="GO:0005886">
    <property type="term" value="C:plasma membrane"/>
    <property type="evidence" value="ECO:0007669"/>
    <property type="project" value="TreeGrafter"/>
</dbReference>
<feature type="transmembrane region" description="Helical" evidence="10">
    <location>
        <begin position="183"/>
        <end position="202"/>
    </location>
</feature>
<dbReference type="GO" id="GO:0071555">
    <property type="term" value="P:cell wall organization"/>
    <property type="evidence" value="ECO:0007669"/>
    <property type="project" value="UniProtKB-KW"/>
</dbReference>
<dbReference type="Pfam" id="PF05036">
    <property type="entry name" value="SPOR"/>
    <property type="match status" value="1"/>
</dbReference>
<dbReference type="Pfam" id="PF03330">
    <property type="entry name" value="DPBB_1"/>
    <property type="match status" value="1"/>
</dbReference>
<dbReference type="GO" id="GO:0042834">
    <property type="term" value="F:peptidoglycan binding"/>
    <property type="evidence" value="ECO:0007669"/>
    <property type="project" value="InterPro"/>
</dbReference>
<dbReference type="NCBIfam" id="TIGR00413">
    <property type="entry name" value="rlpA"/>
    <property type="match status" value="1"/>
</dbReference>
<evidence type="ECO:0000313" key="13">
    <source>
        <dbReference type="Proteomes" id="UP000030106"/>
    </source>
</evidence>
<dbReference type="EMBL" id="ANFO01000229">
    <property type="protein sequence ID" value="KGQ11266.1"/>
    <property type="molecule type" value="Genomic_DNA"/>
</dbReference>
<keyword evidence="6 10" id="KW-0472">Membrane</keyword>
<dbReference type="InterPro" id="IPR036680">
    <property type="entry name" value="SPOR-like_sf"/>
</dbReference>
<dbReference type="GO" id="GO:0016829">
    <property type="term" value="F:lyase activity"/>
    <property type="evidence" value="ECO:0007669"/>
    <property type="project" value="UniProtKB-KW"/>
</dbReference>
<organism evidence="12 13">
    <name type="scientific">Beauveria bassiana D1-5</name>
    <dbReference type="NCBI Taxonomy" id="1245745"/>
    <lineage>
        <taxon>Eukaryota</taxon>
        <taxon>Fungi</taxon>
        <taxon>Dikarya</taxon>
        <taxon>Ascomycota</taxon>
        <taxon>Pezizomycotina</taxon>
        <taxon>Sordariomycetes</taxon>
        <taxon>Hypocreomycetidae</taxon>
        <taxon>Hypocreales</taxon>
        <taxon>Cordycipitaceae</taxon>
        <taxon>Beauveria</taxon>
    </lineage>
</organism>
<dbReference type="InterPro" id="IPR011923">
    <property type="entry name" value="RodA/MrdB"/>
</dbReference>
<dbReference type="PANTHER" id="PTHR30474:SF1">
    <property type="entry name" value="PEPTIDOGLYCAN GLYCOSYLTRANSFERASE MRDB"/>
    <property type="match status" value="1"/>
</dbReference>
<dbReference type="SUPFAM" id="SSF50685">
    <property type="entry name" value="Barwin-like endoglucanases"/>
    <property type="match status" value="1"/>
</dbReference>
<comment type="caution">
    <text evidence="12">The sequence shown here is derived from an EMBL/GenBank/DDBJ whole genome shotgun (WGS) entry which is preliminary data.</text>
</comment>
<evidence type="ECO:0000256" key="4">
    <source>
        <dbReference type="ARBA" id="ARBA00022960"/>
    </source>
</evidence>
<feature type="transmembrane region" description="Helical" evidence="10">
    <location>
        <begin position="263"/>
        <end position="289"/>
    </location>
</feature>
<dbReference type="GO" id="GO:0008360">
    <property type="term" value="P:regulation of cell shape"/>
    <property type="evidence" value="ECO:0007669"/>
    <property type="project" value="UniProtKB-KW"/>
</dbReference>
<evidence type="ECO:0000256" key="5">
    <source>
        <dbReference type="ARBA" id="ARBA00022989"/>
    </source>
</evidence>
<dbReference type="Gene3D" id="3.30.70.1070">
    <property type="entry name" value="Sporulation related repeat"/>
    <property type="match status" value="1"/>
</dbReference>
<gene>
    <name evidence="12" type="ORF">BBAD15_g2996</name>
</gene>